<dbReference type="Proteomes" id="UP000321249">
    <property type="component" value="Unassembled WGS sequence"/>
</dbReference>
<dbReference type="EMBL" id="VOQQ01000001">
    <property type="protein sequence ID" value="TXC63178.1"/>
    <property type="molecule type" value="Genomic_DNA"/>
</dbReference>
<name>A0A5C6TTZ5_9SPHN</name>
<organism evidence="2 3">
    <name type="scientific">Allosphingosinicella ginsenosidimutans</name>
    <dbReference type="NCBI Taxonomy" id="1176539"/>
    <lineage>
        <taxon>Bacteria</taxon>
        <taxon>Pseudomonadati</taxon>
        <taxon>Pseudomonadota</taxon>
        <taxon>Alphaproteobacteria</taxon>
        <taxon>Sphingomonadales</taxon>
        <taxon>Sphingomonadaceae</taxon>
        <taxon>Allosphingosinicella</taxon>
    </lineage>
</organism>
<protein>
    <recommendedName>
        <fullName evidence="4">Lipoprotein</fullName>
    </recommendedName>
</protein>
<dbReference type="AlphaFoldDB" id="A0A5C6TTZ5"/>
<dbReference type="PROSITE" id="PS51257">
    <property type="entry name" value="PROKAR_LIPOPROTEIN"/>
    <property type="match status" value="1"/>
</dbReference>
<proteinExistence type="predicted"/>
<accession>A0A5C6TTZ5</accession>
<dbReference type="OrthoDB" id="8482143at2"/>
<feature type="compositionally biased region" description="Pro residues" evidence="1">
    <location>
        <begin position="26"/>
        <end position="44"/>
    </location>
</feature>
<gene>
    <name evidence="2" type="ORF">FRZ32_05585</name>
</gene>
<keyword evidence="3" id="KW-1185">Reference proteome</keyword>
<dbReference type="RefSeq" id="WP_147042590.1">
    <property type="nucleotide sequence ID" value="NZ_BAABIR010000005.1"/>
</dbReference>
<evidence type="ECO:0008006" key="4">
    <source>
        <dbReference type="Google" id="ProtNLM"/>
    </source>
</evidence>
<evidence type="ECO:0000313" key="2">
    <source>
        <dbReference type="EMBL" id="TXC63178.1"/>
    </source>
</evidence>
<evidence type="ECO:0000256" key="1">
    <source>
        <dbReference type="SAM" id="MobiDB-lite"/>
    </source>
</evidence>
<sequence>MDRNPDRRAHFWLLGALALGACVPQTPRPAPVRPTAPPPEPQPYPRAGLETVIGRTARVLVDEFGPAQLDSREGPARKLQFLSPVCVLDAYLYPPRGGGEPIVTHVDARLPDGREMDRASCVAALSRRPQAR</sequence>
<evidence type="ECO:0000313" key="3">
    <source>
        <dbReference type="Proteomes" id="UP000321249"/>
    </source>
</evidence>
<feature type="region of interest" description="Disordered" evidence="1">
    <location>
        <begin position="25"/>
        <end position="45"/>
    </location>
</feature>
<comment type="caution">
    <text evidence="2">The sequence shown here is derived from an EMBL/GenBank/DDBJ whole genome shotgun (WGS) entry which is preliminary data.</text>
</comment>
<reference evidence="2 3" key="1">
    <citation type="journal article" date="2015" name="J. Microbiol.">
        <title>Sphingosinicella ginsenosidimutans sp. nov., with ginsenoside converting activity.</title>
        <authorList>
            <person name="Kim J.K."/>
            <person name="Kang M.S."/>
            <person name="Park S.C."/>
            <person name="Kim K.M."/>
            <person name="Choi K."/>
            <person name="Yoon M.H."/>
            <person name="Im W.T."/>
        </authorList>
    </citation>
    <scope>NUCLEOTIDE SEQUENCE [LARGE SCALE GENOMIC DNA]</scope>
    <source>
        <strain evidence="2 3">BS-11</strain>
    </source>
</reference>